<dbReference type="GO" id="GO:0016020">
    <property type="term" value="C:membrane"/>
    <property type="evidence" value="ECO:0007669"/>
    <property type="project" value="TreeGrafter"/>
</dbReference>
<organism evidence="6 7">
    <name type="scientific">Candidatus Lachnoclostridium pullistercoris</name>
    <dbReference type="NCBI Taxonomy" id="2838632"/>
    <lineage>
        <taxon>Bacteria</taxon>
        <taxon>Bacillati</taxon>
        <taxon>Bacillota</taxon>
        <taxon>Clostridia</taxon>
        <taxon>Lachnospirales</taxon>
        <taxon>Lachnospiraceae</taxon>
    </lineage>
</organism>
<reference evidence="6" key="2">
    <citation type="submission" date="2021-04" db="EMBL/GenBank/DDBJ databases">
        <authorList>
            <person name="Gilroy R."/>
        </authorList>
    </citation>
    <scope>NUCLEOTIDE SEQUENCE</scope>
    <source>
        <strain evidence="6">CHK183-5548</strain>
    </source>
</reference>
<feature type="compositionally biased region" description="Low complexity" evidence="3">
    <location>
        <begin position="71"/>
        <end position="119"/>
    </location>
</feature>
<dbReference type="Gene3D" id="3.20.20.370">
    <property type="entry name" value="Glycoside hydrolase/deacetylase"/>
    <property type="match status" value="1"/>
</dbReference>
<keyword evidence="1" id="KW-0479">Metal-binding</keyword>
<keyword evidence="4" id="KW-0732">Signal</keyword>
<dbReference type="PROSITE" id="PS51677">
    <property type="entry name" value="NODB"/>
    <property type="match status" value="1"/>
</dbReference>
<evidence type="ECO:0000313" key="7">
    <source>
        <dbReference type="Proteomes" id="UP000823883"/>
    </source>
</evidence>
<evidence type="ECO:0000256" key="2">
    <source>
        <dbReference type="ARBA" id="ARBA00022801"/>
    </source>
</evidence>
<accession>A0A9D2PDI9</accession>
<dbReference type="EMBL" id="DWWL01000079">
    <property type="protein sequence ID" value="HJC48790.1"/>
    <property type="molecule type" value="Genomic_DNA"/>
</dbReference>
<dbReference type="AlphaFoldDB" id="A0A9D2PDI9"/>
<protein>
    <submittedName>
        <fullName evidence="6">Polysaccharide deacetylase family protein</fullName>
    </submittedName>
</protein>
<dbReference type="PANTHER" id="PTHR10587:SF133">
    <property type="entry name" value="CHITIN DEACETYLASE 1-RELATED"/>
    <property type="match status" value="1"/>
</dbReference>
<dbReference type="InterPro" id="IPR050248">
    <property type="entry name" value="Polysacc_deacetylase_ArnD"/>
</dbReference>
<evidence type="ECO:0000256" key="3">
    <source>
        <dbReference type="SAM" id="MobiDB-lite"/>
    </source>
</evidence>
<dbReference type="SUPFAM" id="SSF88713">
    <property type="entry name" value="Glycoside hydrolase/deacetylase"/>
    <property type="match status" value="1"/>
</dbReference>
<dbReference type="CDD" id="cd10954">
    <property type="entry name" value="CE4_CtAXE_like"/>
    <property type="match status" value="1"/>
</dbReference>
<comment type="caution">
    <text evidence="6">The sequence shown here is derived from an EMBL/GenBank/DDBJ whole genome shotgun (WGS) entry which is preliminary data.</text>
</comment>
<dbReference type="PANTHER" id="PTHR10587">
    <property type="entry name" value="GLYCOSYL TRANSFERASE-RELATED"/>
    <property type="match status" value="1"/>
</dbReference>
<evidence type="ECO:0000256" key="1">
    <source>
        <dbReference type="ARBA" id="ARBA00022723"/>
    </source>
</evidence>
<feature type="region of interest" description="Disordered" evidence="3">
    <location>
        <begin position="50"/>
        <end position="119"/>
    </location>
</feature>
<dbReference type="InterPro" id="IPR011330">
    <property type="entry name" value="Glyco_hydro/deAcase_b/a-brl"/>
</dbReference>
<sequence>MIRNRWKMVLAAGIAAGLLAAQPVSAAGSQVMRNEWQNENLGPGVARWVDENGNVWDQPGVRPAEDGGEETAGADADGAAPADSARSAQETGSGDAGQAAGDGSQAAGDESQAAGDDAQAAGRVIDPAKPMVALTFDDGPYAPVGNRILDCLAQYNGRATFYVVGERVPGNAAEMQRIVAEGHEIGNHTYSHKYLNKLNTAQIRQEIDQCADTVQAVCGVRPATVRLPGGNKNATVLAAVQEPIVLWNVDTLDWKTRNAQKTVSAVLDHVQDGDIILMHELYQASGDAALQIIPELTNRGYQLVTVSEMAQYRRGGLQNGQIYYSMKP</sequence>
<feature type="domain" description="NodB homology" evidence="5">
    <location>
        <begin position="130"/>
        <end position="304"/>
    </location>
</feature>
<reference evidence="6" key="1">
    <citation type="journal article" date="2021" name="PeerJ">
        <title>Extensive microbial diversity within the chicken gut microbiome revealed by metagenomics and culture.</title>
        <authorList>
            <person name="Gilroy R."/>
            <person name="Ravi A."/>
            <person name="Getino M."/>
            <person name="Pursley I."/>
            <person name="Horton D.L."/>
            <person name="Alikhan N.F."/>
            <person name="Baker D."/>
            <person name="Gharbi K."/>
            <person name="Hall N."/>
            <person name="Watson M."/>
            <person name="Adriaenssens E.M."/>
            <person name="Foster-Nyarko E."/>
            <person name="Jarju S."/>
            <person name="Secka A."/>
            <person name="Antonio M."/>
            <person name="Oren A."/>
            <person name="Chaudhuri R.R."/>
            <person name="La Ragione R."/>
            <person name="Hildebrand F."/>
            <person name="Pallen M.J."/>
        </authorList>
    </citation>
    <scope>NUCLEOTIDE SEQUENCE</scope>
    <source>
        <strain evidence="6">CHK183-5548</strain>
    </source>
</reference>
<evidence type="ECO:0000313" key="6">
    <source>
        <dbReference type="EMBL" id="HJC48790.1"/>
    </source>
</evidence>
<dbReference type="GO" id="GO:0046872">
    <property type="term" value="F:metal ion binding"/>
    <property type="evidence" value="ECO:0007669"/>
    <property type="project" value="UniProtKB-KW"/>
</dbReference>
<proteinExistence type="predicted"/>
<gene>
    <name evidence="6" type="ORF">IAA04_12150</name>
</gene>
<keyword evidence="2" id="KW-0378">Hydrolase</keyword>
<dbReference type="Pfam" id="PF01522">
    <property type="entry name" value="Polysacc_deac_1"/>
    <property type="match status" value="1"/>
</dbReference>
<dbReference type="InterPro" id="IPR002509">
    <property type="entry name" value="NODB_dom"/>
</dbReference>
<evidence type="ECO:0000256" key="4">
    <source>
        <dbReference type="SAM" id="SignalP"/>
    </source>
</evidence>
<dbReference type="GO" id="GO:0016810">
    <property type="term" value="F:hydrolase activity, acting on carbon-nitrogen (but not peptide) bonds"/>
    <property type="evidence" value="ECO:0007669"/>
    <property type="project" value="InterPro"/>
</dbReference>
<feature type="signal peptide" evidence="4">
    <location>
        <begin position="1"/>
        <end position="26"/>
    </location>
</feature>
<dbReference type="GO" id="GO:0005975">
    <property type="term" value="P:carbohydrate metabolic process"/>
    <property type="evidence" value="ECO:0007669"/>
    <property type="project" value="InterPro"/>
</dbReference>
<feature type="chain" id="PRO_5039130798" evidence="4">
    <location>
        <begin position="27"/>
        <end position="328"/>
    </location>
</feature>
<name>A0A9D2PDI9_9FIRM</name>
<evidence type="ECO:0000259" key="5">
    <source>
        <dbReference type="PROSITE" id="PS51677"/>
    </source>
</evidence>
<dbReference type="Proteomes" id="UP000823883">
    <property type="component" value="Unassembled WGS sequence"/>
</dbReference>